<dbReference type="EMBL" id="MK500429">
    <property type="protein sequence ID" value="QBK89586.1"/>
    <property type="molecule type" value="Genomic_DNA"/>
</dbReference>
<dbReference type="InterPro" id="IPR005123">
    <property type="entry name" value="Oxoglu/Fe-dep_dioxygenase_dom"/>
</dbReference>
<name>A0A481Z1I5_9VIRU</name>
<sequence length="222" mass="26234">MSKSLVEYYPKYIEDDILLYSKILPELLKTTKTYTFKMYDKIFTSKRRSCVYSNQKRNIGIIGYNQTPIFPWKNAPKEIISIRNRLITEFDATIDYVLVHIYRNDQDYIGWHNDSEALNSDVFSISLGMSRRFLTRPYNSTSGVEKEYLLKSGDLIRMIKGCQSKYKHTVPKMKCSELKTLVIDNNIEIKGRATFVKLRELIEKHQIDTRRINMTFRSLELE</sequence>
<accession>A0A481Z1I5</accession>
<protein>
    <submittedName>
        <fullName evidence="2">Alkylated DNA repair dioxygenase</fullName>
    </submittedName>
</protein>
<reference evidence="2" key="1">
    <citation type="journal article" date="2019" name="MBio">
        <title>Virus Genomes from Deep Sea Sediments Expand the Ocean Megavirome and Support Independent Origins of Viral Gigantism.</title>
        <authorList>
            <person name="Backstrom D."/>
            <person name="Yutin N."/>
            <person name="Jorgensen S.L."/>
            <person name="Dharamshi J."/>
            <person name="Homa F."/>
            <person name="Zaremba-Niedwiedzka K."/>
            <person name="Spang A."/>
            <person name="Wolf Y.I."/>
            <person name="Koonin E.V."/>
            <person name="Ettema T.J."/>
        </authorList>
    </citation>
    <scope>NUCLEOTIDE SEQUENCE</scope>
</reference>
<dbReference type="PROSITE" id="PS51471">
    <property type="entry name" value="FE2OG_OXY"/>
    <property type="match status" value="1"/>
</dbReference>
<dbReference type="Gene3D" id="2.60.120.590">
    <property type="entry name" value="Alpha-ketoglutarate-dependent dioxygenase AlkB-like"/>
    <property type="match status" value="1"/>
</dbReference>
<dbReference type="InterPro" id="IPR037151">
    <property type="entry name" value="AlkB-like_sf"/>
</dbReference>
<keyword evidence="2" id="KW-0560">Oxidoreductase</keyword>
<dbReference type="InterPro" id="IPR027450">
    <property type="entry name" value="AlkB-like"/>
</dbReference>
<evidence type="ECO:0000259" key="1">
    <source>
        <dbReference type="PROSITE" id="PS51471"/>
    </source>
</evidence>
<evidence type="ECO:0000313" key="2">
    <source>
        <dbReference type="EMBL" id="QBK89586.1"/>
    </source>
</evidence>
<dbReference type="PANTHER" id="PTHR31212:SF4">
    <property type="entry name" value="ALPHA-KETOGLUTARATE-DEPENDENT DIOXYGENASE ALKB HOMOLOG 3"/>
    <property type="match status" value="1"/>
</dbReference>
<dbReference type="SUPFAM" id="SSF51197">
    <property type="entry name" value="Clavaminate synthase-like"/>
    <property type="match status" value="1"/>
</dbReference>
<dbReference type="GO" id="GO:0006307">
    <property type="term" value="P:DNA alkylation repair"/>
    <property type="evidence" value="ECO:0007669"/>
    <property type="project" value="InterPro"/>
</dbReference>
<keyword evidence="2" id="KW-0223">Dioxygenase</keyword>
<dbReference type="PANTHER" id="PTHR31212">
    <property type="entry name" value="ALPHA-KETOGLUTARATE-DEPENDENT DIOXYGENASE ALKB HOMOLOG 3"/>
    <property type="match status" value="1"/>
</dbReference>
<organism evidence="2">
    <name type="scientific">Pithovirus LCPAC001</name>
    <dbReference type="NCBI Taxonomy" id="2506585"/>
    <lineage>
        <taxon>Viruses</taxon>
        <taxon>Pithoviruses</taxon>
    </lineage>
</organism>
<dbReference type="Pfam" id="PF13532">
    <property type="entry name" value="2OG-FeII_Oxy_2"/>
    <property type="match status" value="1"/>
</dbReference>
<proteinExistence type="predicted"/>
<dbReference type="InterPro" id="IPR032854">
    <property type="entry name" value="ALKBH3"/>
</dbReference>
<feature type="domain" description="Fe2OG dioxygenase" evidence="1">
    <location>
        <begin position="93"/>
        <end position="220"/>
    </location>
</feature>
<dbReference type="GO" id="GO:0051213">
    <property type="term" value="F:dioxygenase activity"/>
    <property type="evidence" value="ECO:0007669"/>
    <property type="project" value="UniProtKB-KW"/>
</dbReference>
<gene>
    <name evidence="2" type="ORF">LCPAC001_00960</name>
</gene>